<dbReference type="EMBL" id="VTPC01000647">
    <property type="protein sequence ID" value="KAF2904919.1"/>
    <property type="molecule type" value="Genomic_DNA"/>
</dbReference>
<dbReference type="AlphaFoldDB" id="A0A8K0GLW4"/>
<evidence type="ECO:0000256" key="1">
    <source>
        <dbReference type="SAM" id="Phobius"/>
    </source>
</evidence>
<dbReference type="Proteomes" id="UP000801492">
    <property type="component" value="Unassembled WGS sequence"/>
</dbReference>
<name>A0A8K0GLW4_IGNLU</name>
<evidence type="ECO:0000313" key="3">
    <source>
        <dbReference type="Proteomes" id="UP000801492"/>
    </source>
</evidence>
<dbReference type="PANTHER" id="PTHR38337">
    <property type="entry name" value="AGAP010540-PA"/>
    <property type="match status" value="1"/>
</dbReference>
<comment type="caution">
    <text evidence="2">The sequence shown here is derived from an EMBL/GenBank/DDBJ whole genome shotgun (WGS) entry which is preliminary data.</text>
</comment>
<dbReference type="OrthoDB" id="6020333at2759"/>
<keyword evidence="1" id="KW-0812">Transmembrane</keyword>
<protein>
    <submittedName>
        <fullName evidence="2">Uncharacterized protein</fullName>
    </submittedName>
</protein>
<keyword evidence="1" id="KW-1133">Transmembrane helix</keyword>
<feature type="transmembrane region" description="Helical" evidence="1">
    <location>
        <begin position="157"/>
        <end position="178"/>
    </location>
</feature>
<gene>
    <name evidence="2" type="ORF">ILUMI_01251</name>
</gene>
<keyword evidence="3" id="KW-1185">Reference proteome</keyword>
<organism evidence="2 3">
    <name type="scientific">Ignelater luminosus</name>
    <name type="common">Cucubano</name>
    <name type="synonym">Pyrophorus luminosus</name>
    <dbReference type="NCBI Taxonomy" id="2038154"/>
    <lineage>
        <taxon>Eukaryota</taxon>
        <taxon>Metazoa</taxon>
        <taxon>Ecdysozoa</taxon>
        <taxon>Arthropoda</taxon>
        <taxon>Hexapoda</taxon>
        <taxon>Insecta</taxon>
        <taxon>Pterygota</taxon>
        <taxon>Neoptera</taxon>
        <taxon>Endopterygota</taxon>
        <taxon>Coleoptera</taxon>
        <taxon>Polyphaga</taxon>
        <taxon>Elateriformia</taxon>
        <taxon>Elateroidea</taxon>
        <taxon>Elateridae</taxon>
        <taxon>Agrypninae</taxon>
        <taxon>Pyrophorini</taxon>
        <taxon>Ignelater</taxon>
    </lineage>
</organism>
<evidence type="ECO:0000313" key="2">
    <source>
        <dbReference type="EMBL" id="KAF2904919.1"/>
    </source>
</evidence>
<sequence length="254" mass="29081">MDSSQDLKSETENVRAALLPTSSDISLTLSEGDIQESPYGENPSHLSVTAVLHYCKCKILRPYLRLLSITGLRPLSVDQMESCTCWDVAGIFYTVQVVVLMLVGYLLQYMACFRRDRGFCYKLVSAPSTSVLRQMEDEINLEHNLQKYEQICHGSAVFSYIIPSTLHLFAYLYGVFVFRSSDNDQLPSLMERVFLASSHLTDGFIIQKKLVRLLWIFVTLSIVWMLLSFISVNFMMFQGTISFKWLETSSRIEM</sequence>
<dbReference type="PANTHER" id="PTHR38337:SF1">
    <property type="entry name" value="GUSTATORY RECEPTOR"/>
    <property type="match status" value="1"/>
</dbReference>
<proteinExistence type="predicted"/>
<accession>A0A8K0GLW4</accession>
<reference evidence="2" key="1">
    <citation type="submission" date="2019-08" db="EMBL/GenBank/DDBJ databases">
        <title>The genome of the North American firefly Photinus pyralis.</title>
        <authorList>
            <consortium name="Photinus pyralis genome working group"/>
            <person name="Fallon T.R."/>
            <person name="Sander Lower S.E."/>
            <person name="Weng J.-K."/>
        </authorList>
    </citation>
    <scope>NUCLEOTIDE SEQUENCE</scope>
    <source>
        <strain evidence="2">TRF0915ILg1</strain>
        <tissue evidence="2">Whole body</tissue>
    </source>
</reference>
<keyword evidence="1" id="KW-0472">Membrane</keyword>
<feature type="transmembrane region" description="Helical" evidence="1">
    <location>
        <begin position="88"/>
        <end position="107"/>
    </location>
</feature>
<feature type="transmembrane region" description="Helical" evidence="1">
    <location>
        <begin position="213"/>
        <end position="236"/>
    </location>
</feature>